<evidence type="ECO:0000313" key="1">
    <source>
        <dbReference type="EMBL" id="BAJ02101.1"/>
    </source>
</evidence>
<gene>
    <name evidence="1" type="ordered locus">SVI_2130</name>
</gene>
<accession>D4ZKA2</accession>
<protein>
    <submittedName>
        <fullName evidence="1">Uncharacterized protein</fullName>
    </submittedName>
</protein>
<dbReference type="AlphaFoldDB" id="D4ZKA2"/>
<organism evidence="1 2">
    <name type="scientific">Shewanella violacea (strain JCM 10179 / CIP 106290 / LMG 19151 / DSS12)</name>
    <dbReference type="NCBI Taxonomy" id="637905"/>
    <lineage>
        <taxon>Bacteria</taxon>
        <taxon>Pseudomonadati</taxon>
        <taxon>Pseudomonadota</taxon>
        <taxon>Gammaproteobacteria</taxon>
        <taxon>Alteromonadales</taxon>
        <taxon>Shewanellaceae</taxon>
        <taxon>Shewanella</taxon>
    </lineage>
</organism>
<sequence>MGDLDLGLDLDLDLDLVFYEKLILREAYIKQR</sequence>
<evidence type="ECO:0000313" key="2">
    <source>
        <dbReference type="Proteomes" id="UP000002350"/>
    </source>
</evidence>
<dbReference type="KEGG" id="svo:SVI_2130"/>
<name>D4ZKA2_SHEVD</name>
<keyword evidence="2" id="KW-1185">Reference proteome</keyword>
<dbReference type="Proteomes" id="UP000002350">
    <property type="component" value="Chromosome"/>
</dbReference>
<reference evidence="2" key="1">
    <citation type="journal article" date="2010" name="Mol. Biosyst.">
        <title>Complete genome sequence and comparative analysis of Shewanella violacea, a psychrophilic and piezophilic bacterium from deep sea floor sediments.</title>
        <authorList>
            <person name="Aono E."/>
            <person name="Baba T."/>
            <person name="Ara T."/>
            <person name="Nishi T."/>
            <person name="Nakamichi T."/>
            <person name="Inamoto E."/>
            <person name="Toyonaga H."/>
            <person name="Hasegawa M."/>
            <person name="Takai Y."/>
            <person name="Okumura Y."/>
            <person name="Baba M."/>
            <person name="Tomita M."/>
            <person name="Kato C."/>
            <person name="Oshima T."/>
            <person name="Nakasone K."/>
            <person name="Mori H."/>
        </authorList>
    </citation>
    <scope>NUCLEOTIDE SEQUENCE [LARGE SCALE GENOMIC DNA]</scope>
    <source>
        <strain evidence="2">JCM 10179 / CIP 106290 / LMG 19151 / DSS12</strain>
    </source>
</reference>
<dbReference type="HOGENOM" id="CLU_3391325_0_0_6"/>
<proteinExistence type="predicted"/>
<dbReference type="EMBL" id="AP011177">
    <property type="protein sequence ID" value="BAJ02101.1"/>
    <property type="molecule type" value="Genomic_DNA"/>
</dbReference>